<dbReference type="Gene3D" id="2.40.160.180">
    <property type="entry name" value="Carbohydrate-selective porin OprB"/>
    <property type="match status" value="1"/>
</dbReference>
<evidence type="ECO:0000256" key="1">
    <source>
        <dbReference type="ARBA" id="ARBA00008769"/>
    </source>
</evidence>
<accession>A0A7Y7WW49</accession>
<name>A0A7Y7WW49_9PSED</name>
<organism evidence="3 4">
    <name type="scientific">Pseudomonas gingeri</name>
    <dbReference type="NCBI Taxonomy" id="117681"/>
    <lineage>
        <taxon>Bacteria</taxon>
        <taxon>Pseudomonadati</taxon>
        <taxon>Pseudomonadota</taxon>
        <taxon>Gammaproteobacteria</taxon>
        <taxon>Pseudomonadales</taxon>
        <taxon>Pseudomonadaceae</taxon>
        <taxon>Pseudomonas</taxon>
    </lineage>
</organism>
<feature type="signal peptide" evidence="2">
    <location>
        <begin position="1"/>
        <end position="33"/>
    </location>
</feature>
<dbReference type="Proteomes" id="UP000522864">
    <property type="component" value="Unassembled WGS sequence"/>
</dbReference>
<dbReference type="GO" id="GO:0008643">
    <property type="term" value="P:carbohydrate transport"/>
    <property type="evidence" value="ECO:0007669"/>
    <property type="project" value="InterPro"/>
</dbReference>
<dbReference type="InterPro" id="IPR038673">
    <property type="entry name" value="OprB_sf"/>
</dbReference>
<dbReference type="AlphaFoldDB" id="A0A7Y7WW49"/>
<dbReference type="InterPro" id="IPR007049">
    <property type="entry name" value="Carb-sel_porin_OprB"/>
</dbReference>
<gene>
    <name evidence="3" type="ORF">HX830_26935</name>
</gene>
<comment type="caution">
    <text evidence="3">The sequence shown here is derived from an EMBL/GenBank/DDBJ whole genome shotgun (WGS) entry which is preliminary data.</text>
</comment>
<evidence type="ECO:0000256" key="2">
    <source>
        <dbReference type="RuleBase" id="RU363072"/>
    </source>
</evidence>
<dbReference type="GO" id="GO:0016020">
    <property type="term" value="C:membrane"/>
    <property type="evidence" value="ECO:0007669"/>
    <property type="project" value="InterPro"/>
</dbReference>
<sequence>MLKSLVKRDPFVRPKISLALCLVSGFGVQVASAADTFDPSQYALGDWGGVRSGLYQKGYDFSVEYVGEAAANLRGGYDKDHTARYADQLALGTKLDLQKIAGWDDALFQLTVTERSGRNLANDRISDPRAGMLSTPQEVYGRGQTWRLTQMWLSKGLLDGALNVKAGRFGEGEDFNTFPCDFQNNAFCGPQAANWAGSVWYNWPVSQWGLRVKYALSSEVYAQIGAFEVNPSNLEVGNGFKLSGSGSKGALIPAEVVWSPKVNGLPGEYRLGGYYSSAKADDVYEGADGQPQPVSGGAFRRRSNKHGAWVVAQQQLTSRGGDPARGLSVFFNATVHDKATNLVDNFLQAGFVYKGFFDTRPNDDFGVGVARIHVNENVTKEAQLTNELAGINDYDNPAYMPVRHSEWDAEIHYGFALAPWFTIRPNLQYVVHPGGVDEVDNALIAGVKFITKF</sequence>
<dbReference type="InterPro" id="IPR052932">
    <property type="entry name" value="OprB_Porin"/>
</dbReference>
<protein>
    <submittedName>
        <fullName evidence="3">Porin</fullName>
    </submittedName>
</protein>
<dbReference type="PANTHER" id="PTHR37944:SF1">
    <property type="entry name" value="PORIN B"/>
    <property type="match status" value="1"/>
</dbReference>
<comment type="similarity">
    <text evidence="1 2">Belongs to the OprB family.</text>
</comment>
<dbReference type="GO" id="GO:0015288">
    <property type="term" value="F:porin activity"/>
    <property type="evidence" value="ECO:0007669"/>
    <property type="project" value="InterPro"/>
</dbReference>
<proteinExistence type="inferred from homology"/>
<reference evidence="3 4" key="1">
    <citation type="submission" date="2020-04" db="EMBL/GenBank/DDBJ databases">
        <title>Molecular characterization of pseudomonads from Agaricus bisporus reveal novel blotch 2 pathogens in Western Europe.</title>
        <authorList>
            <person name="Taparia T."/>
            <person name="Krijger M."/>
            <person name="Haynes E."/>
            <person name="Elpinstone J.G."/>
            <person name="Noble R."/>
            <person name="Van Der Wolf J."/>
        </authorList>
    </citation>
    <scope>NUCLEOTIDE SEQUENCE [LARGE SCALE GENOMIC DNA]</scope>
    <source>
        <strain evidence="3 4">G9001</strain>
    </source>
</reference>
<feature type="chain" id="PRO_5031596406" evidence="2">
    <location>
        <begin position="34"/>
        <end position="453"/>
    </location>
</feature>
<evidence type="ECO:0000313" key="3">
    <source>
        <dbReference type="EMBL" id="NWB88510.1"/>
    </source>
</evidence>
<dbReference type="RefSeq" id="WP_152739983.1">
    <property type="nucleotide sequence ID" value="NZ_JACAQA010000028.1"/>
</dbReference>
<dbReference type="Pfam" id="PF04966">
    <property type="entry name" value="OprB"/>
    <property type="match status" value="1"/>
</dbReference>
<evidence type="ECO:0000313" key="4">
    <source>
        <dbReference type="Proteomes" id="UP000522864"/>
    </source>
</evidence>
<keyword evidence="2" id="KW-0732">Signal</keyword>
<dbReference type="EMBL" id="JACAQA010000028">
    <property type="protein sequence ID" value="NWB88510.1"/>
    <property type="molecule type" value="Genomic_DNA"/>
</dbReference>
<dbReference type="PANTHER" id="PTHR37944">
    <property type="entry name" value="PORIN B"/>
    <property type="match status" value="1"/>
</dbReference>